<accession>A0A285BWU2</accession>
<proteinExistence type="predicted"/>
<dbReference type="SUPFAM" id="SSF47413">
    <property type="entry name" value="lambda repressor-like DNA-binding domains"/>
    <property type="match status" value="1"/>
</dbReference>
<dbReference type="AlphaFoldDB" id="A0A285BWU2"/>
<dbReference type="InterPro" id="IPR015060">
    <property type="entry name" value="Aca2_YdiL-like"/>
</dbReference>
<evidence type="ECO:0008006" key="3">
    <source>
        <dbReference type="Google" id="ProtNLM"/>
    </source>
</evidence>
<protein>
    <recommendedName>
        <fullName evidence="3">DUF1870 family protein</fullName>
    </recommendedName>
</protein>
<dbReference type="RefSeq" id="WP_096292426.1">
    <property type="nucleotide sequence ID" value="NZ_LT907782.1"/>
</dbReference>
<dbReference type="InterPro" id="IPR010982">
    <property type="entry name" value="Lambda_DNA-bd_dom_sf"/>
</dbReference>
<reference evidence="1 2" key="1">
    <citation type="submission" date="2017-08" db="EMBL/GenBank/DDBJ databases">
        <authorList>
            <person name="de Groot N.N."/>
        </authorList>
    </citation>
    <scope>NUCLEOTIDE SEQUENCE [LARGE SCALE GENOMIC DNA]</scope>
    <source>
        <strain evidence="1 2">Nm15</strain>
    </source>
</reference>
<evidence type="ECO:0000313" key="2">
    <source>
        <dbReference type="Proteomes" id="UP000242498"/>
    </source>
</evidence>
<dbReference type="Proteomes" id="UP000242498">
    <property type="component" value="Chromosome I"/>
</dbReference>
<dbReference type="Gene3D" id="1.10.3100.10">
    <property type="entry name" value="Putative cytoplasmic protein"/>
    <property type="match status" value="1"/>
</dbReference>
<dbReference type="Pfam" id="PF08965">
    <property type="entry name" value="Aca2_YdiL"/>
    <property type="match status" value="1"/>
</dbReference>
<organism evidence="1 2">
    <name type="scientific">Nitrosomonas ureae</name>
    <dbReference type="NCBI Taxonomy" id="44577"/>
    <lineage>
        <taxon>Bacteria</taxon>
        <taxon>Pseudomonadati</taxon>
        <taxon>Pseudomonadota</taxon>
        <taxon>Betaproteobacteria</taxon>
        <taxon>Nitrosomonadales</taxon>
        <taxon>Nitrosomonadaceae</taxon>
        <taxon>Nitrosomonas</taxon>
    </lineage>
</organism>
<dbReference type="OrthoDB" id="5574138at2"/>
<sequence length="118" mass="13739">MLNKELKALRKIFFLSVAEAAEHIGYVSARTWQRWELGEYKIPDDVEKKMNDLAERRLQMIESCDDVMSEHDPESTVFDFDMTFDDYRSRHPEASVIDWKLSQSVAAYFLGEGIASLK</sequence>
<dbReference type="EMBL" id="LT907782">
    <property type="protein sequence ID" value="SNX59712.1"/>
    <property type="molecule type" value="Genomic_DNA"/>
</dbReference>
<gene>
    <name evidence="1" type="ORF">SAMN06296273_1149</name>
</gene>
<evidence type="ECO:0000313" key="1">
    <source>
        <dbReference type="EMBL" id="SNX59712.1"/>
    </source>
</evidence>
<dbReference type="GO" id="GO:0003677">
    <property type="term" value="F:DNA binding"/>
    <property type="evidence" value="ECO:0007669"/>
    <property type="project" value="InterPro"/>
</dbReference>
<name>A0A285BWU2_9PROT</name>
<dbReference type="InterPro" id="IPR027910">
    <property type="entry name" value="YdiL_sf"/>
</dbReference>